<sequence length="88" mass="10252">MNDAKYNADDTSKHFSIYFKINAGLLVVEDMSIRSNKFMIDIKTTTYELWKKKIKGLCVERSRNVRIRPDALVDEIIDENRRAVNGDL</sequence>
<comment type="caution">
    <text evidence="1">The sequence shown here is derived from an EMBL/GenBank/DDBJ whole genome shotgun (WGS) entry which is preliminary data.</text>
</comment>
<evidence type="ECO:0000313" key="2">
    <source>
        <dbReference type="Proteomes" id="UP001607303"/>
    </source>
</evidence>
<dbReference type="AlphaFoldDB" id="A0ABD2BAW9"/>
<dbReference type="Proteomes" id="UP001607303">
    <property type="component" value="Unassembled WGS sequence"/>
</dbReference>
<accession>A0ABD2BAW9</accession>
<name>A0ABD2BAW9_VESMC</name>
<keyword evidence="2" id="KW-1185">Reference proteome</keyword>
<organism evidence="1 2">
    <name type="scientific">Vespula maculifrons</name>
    <name type="common">Eastern yellow jacket</name>
    <name type="synonym">Wasp</name>
    <dbReference type="NCBI Taxonomy" id="7453"/>
    <lineage>
        <taxon>Eukaryota</taxon>
        <taxon>Metazoa</taxon>
        <taxon>Ecdysozoa</taxon>
        <taxon>Arthropoda</taxon>
        <taxon>Hexapoda</taxon>
        <taxon>Insecta</taxon>
        <taxon>Pterygota</taxon>
        <taxon>Neoptera</taxon>
        <taxon>Endopterygota</taxon>
        <taxon>Hymenoptera</taxon>
        <taxon>Apocrita</taxon>
        <taxon>Aculeata</taxon>
        <taxon>Vespoidea</taxon>
        <taxon>Vespidae</taxon>
        <taxon>Vespinae</taxon>
        <taxon>Vespula</taxon>
    </lineage>
</organism>
<evidence type="ECO:0000313" key="1">
    <source>
        <dbReference type="EMBL" id="KAL2729883.1"/>
    </source>
</evidence>
<proteinExistence type="predicted"/>
<reference evidence="1 2" key="1">
    <citation type="journal article" date="2024" name="Ann. Entomol. Soc. Am.">
        <title>Genomic analyses of the southern and eastern yellowjacket wasps (Hymenoptera: Vespidae) reveal evolutionary signatures of social life.</title>
        <authorList>
            <person name="Catto M.A."/>
            <person name="Caine P.B."/>
            <person name="Orr S.E."/>
            <person name="Hunt B.G."/>
            <person name="Goodisman M.A.D."/>
        </authorList>
    </citation>
    <scope>NUCLEOTIDE SEQUENCE [LARGE SCALE GENOMIC DNA]</scope>
    <source>
        <strain evidence="1">232</strain>
        <tissue evidence="1">Head and thorax</tissue>
    </source>
</reference>
<gene>
    <name evidence="1" type="ORF">V1477_015694</name>
</gene>
<dbReference type="EMBL" id="JAYRBN010000091">
    <property type="protein sequence ID" value="KAL2729883.1"/>
    <property type="molecule type" value="Genomic_DNA"/>
</dbReference>
<protein>
    <submittedName>
        <fullName evidence="1">Uncharacterized protein</fullName>
    </submittedName>
</protein>